<feature type="compositionally biased region" description="Basic and acidic residues" evidence="1">
    <location>
        <begin position="237"/>
        <end position="247"/>
    </location>
</feature>
<dbReference type="RefSeq" id="WP_131805607.1">
    <property type="nucleotide sequence ID" value="NZ_BCSX01000056.1"/>
</dbReference>
<dbReference type="Proteomes" id="UP000069620">
    <property type="component" value="Unassembled WGS sequence"/>
</dbReference>
<proteinExistence type="predicted"/>
<gene>
    <name evidence="2" type="ORF">RMCB_6763</name>
</gene>
<comment type="caution">
    <text evidence="2">The sequence shown here is derived from an EMBL/GenBank/DDBJ whole genome shotgun (WGS) entry which is preliminary data.</text>
</comment>
<feature type="region of interest" description="Disordered" evidence="1">
    <location>
        <begin position="161"/>
        <end position="247"/>
    </location>
</feature>
<dbReference type="OrthoDB" id="4752262at2"/>
<feature type="compositionally biased region" description="Basic and acidic residues" evidence="1">
    <location>
        <begin position="206"/>
        <end position="217"/>
    </location>
</feature>
<feature type="compositionally biased region" description="Basic residues" evidence="1">
    <location>
        <begin position="119"/>
        <end position="128"/>
    </location>
</feature>
<reference evidence="3" key="2">
    <citation type="submission" date="2016-02" db="EMBL/GenBank/DDBJ databases">
        <title>Draft genome sequence of five rapidly growing Mycobacterium species.</title>
        <authorList>
            <person name="Katahira K."/>
            <person name="Gotou Y."/>
            <person name="Iida K."/>
            <person name="Ogura Y."/>
            <person name="Hayashi T."/>
        </authorList>
    </citation>
    <scope>NUCLEOTIDE SEQUENCE [LARGE SCALE GENOMIC DNA]</scope>
    <source>
        <strain evidence="3">JCM15654</strain>
    </source>
</reference>
<dbReference type="AlphaFoldDB" id="A0A100W6T9"/>
<feature type="compositionally biased region" description="Polar residues" evidence="1">
    <location>
        <begin position="184"/>
        <end position="198"/>
    </location>
</feature>
<evidence type="ECO:0000313" key="3">
    <source>
        <dbReference type="Proteomes" id="UP000069620"/>
    </source>
</evidence>
<accession>A0A100W6T9</accession>
<keyword evidence="3" id="KW-1185">Reference proteome</keyword>
<evidence type="ECO:0000313" key="2">
    <source>
        <dbReference type="EMBL" id="GAS92667.1"/>
    </source>
</evidence>
<reference evidence="3" key="1">
    <citation type="journal article" date="2016" name="Genome Announc.">
        <title>Draft Genome Sequences of Five Rapidly Growing Mycobacterium Species, M. thermoresistibile, M. fortuitum subsp. acetamidolyticum, M. canariasense, M. brisbanense, and M. novocastrense.</title>
        <authorList>
            <person name="Katahira K."/>
            <person name="Ogura Y."/>
            <person name="Gotoh Y."/>
            <person name="Hayashi T."/>
        </authorList>
    </citation>
    <scope>NUCLEOTIDE SEQUENCE [LARGE SCALE GENOMIC DNA]</scope>
    <source>
        <strain evidence="3">JCM15654</strain>
    </source>
</reference>
<feature type="region of interest" description="Disordered" evidence="1">
    <location>
        <begin position="114"/>
        <end position="141"/>
    </location>
</feature>
<name>A0A100W6T9_9MYCO</name>
<dbReference type="STRING" id="146020.RMCB_6763"/>
<evidence type="ECO:0000256" key="1">
    <source>
        <dbReference type="SAM" id="MobiDB-lite"/>
    </source>
</evidence>
<dbReference type="EMBL" id="BCSX01000056">
    <property type="protein sequence ID" value="GAS92667.1"/>
    <property type="molecule type" value="Genomic_DNA"/>
</dbReference>
<protein>
    <submittedName>
        <fullName evidence="2">Uncharacterized protein</fullName>
    </submittedName>
</protein>
<organism evidence="2 3">
    <name type="scientific">Mycolicibacterium brisbanense</name>
    <dbReference type="NCBI Taxonomy" id="146020"/>
    <lineage>
        <taxon>Bacteria</taxon>
        <taxon>Bacillati</taxon>
        <taxon>Actinomycetota</taxon>
        <taxon>Actinomycetes</taxon>
        <taxon>Mycobacteriales</taxon>
        <taxon>Mycobacteriaceae</taxon>
        <taxon>Mycolicibacterium</taxon>
    </lineage>
</organism>
<sequence length="317" mass="35043">MAERRPPGFNIPLGFYDGPEVQSIPRRIRAAAIGVWGLAGNYAATQLTDGYVGPELLKMFGCTPAIRSALKVTINKKGELSPLWEDAHSGGVQLTNWPKHQRTNDEVTTYRANEAERKRTARAAKRGRGANSHDGTNAYLSNSHDGTNAYLSNSHDGTNAYLDGTYAEDTPHLANDNDEDNRWRQASTSGNGETSGRTTAGRPHSVRPDHRDPKTETETETESFPLVTSGGGVASVDAHDPRPHCPDHKENYDGPCRKCRRRREWDERHAAQIAADELEHKRRIREIAASCPTCHGTNWIPDTEPAVKCNHQEAQHA</sequence>